<evidence type="ECO:0000256" key="1">
    <source>
        <dbReference type="SAM" id="Phobius"/>
    </source>
</evidence>
<dbReference type="STRING" id="411467.BACCAP_03101"/>
<evidence type="ECO:0000313" key="2">
    <source>
        <dbReference type="EMBL" id="EDM99175.1"/>
    </source>
</evidence>
<name>A6NY05_9FIRM</name>
<sequence>MSRESERLLEAMSSLPDATLEENVPVTAGKKRRWKRWATLAACLGVVVLGVGIFTGFIPLLGGRAGQNGAGRDGASVFMSYAGPVFPLTLRAENAAIEAQRDITLDFEPWVPVWISNQEEADSRTWLTEKERQDVLDFYNEYYPEGGRYESGTDILVTDSYNLTNTSEEDQTVTVLYPFVSGLNNLEENRPTLTADGAELSTTLRVGTYAGGFEGVWGADDPEGTANLTYPHSWTDYQALLSDGSYLKNALGPGPDVTGMPVVVYKLTDPYSPEQDEEAGITNPTLRVTFNLDYDKTTVLTYGFHGASYDREAGTMMQSFSIPQPGENDYGTKEYYLLVLGEDVENMTIQGYASGGLEEDTPVLEGCGATVERYESDLDTVLRQLLPLIWEERSQEDADFELYYRAFLEQLLAYGVLSDEPVERYDTGWLEFIEEGMVRVCWLESEVTVPAGGTVRLNASMTKAGSYDFDCTGTDNVGVYGYDMVTRLGSNLACSAQTATLEDRGQIEIVRQNFGFDLEQGITTVTLDQAEEHYYLEVRASGAKEQR</sequence>
<proteinExistence type="predicted"/>
<reference evidence="2 3" key="1">
    <citation type="submission" date="2007-04" db="EMBL/GenBank/DDBJ databases">
        <authorList>
            <person name="Fulton L."/>
            <person name="Clifton S."/>
            <person name="Fulton B."/>
            <person name="Xu J."/>
            <person name="Minx P."/>
            <person name="Pepin K.H."/>
            <person name="Johnson M."/>
            <person name="Thiruvilangam P."/>
            <person name="Bhonagiri V."/>
            <person name="Nash W.E."/>
            <person name="Mardis E.R."/>
            <person name="Wilson R.K."/>
        </authorList>
    </citation>
    <scope>NUCLEOTIDE SEQUENCE [LARGE SCALE GENOMIC DNA]</scope>
    <source>
        <strain evidence="2 3">ATCC 29799</strain>
    </source>
</reference>
<dbReference type="AlphaFoldDB" id="A6NY05"/>
<reference evidence="2 3" key="2">
    <citation type="submission" date="2007-06" db="EMBL/GenBank/DDBJ databases">
        <title>Draft genome sequence of Pseudoflavonifractor capillosus ATCC 29799.</title>
        <authorList>
            <person name="Sudarsanam P."/>
            <person name="Ley R."/>
            <person name="Guruge J."/>
            <person name="Turnbaugh P.J."/>
            <person name="Mahowald M."/>
            <person name="Liep D."/>
            <person name="Gordon J."/>
        </authorList>
    </citation>
    <scope>NUCLEOTIDE SEQUENCE [LARGE SCALE GENOMIC DNA]</scope>
    <source>
        <strain evidence="2 3">ATCC 29799</strain>
    </source>
</reference>
<protein>
    <submittedName>
        <fullName evidence="2">Uncharacterized protein</fullName>
    </submittedName>
</protein>
<keyword evidence="1" id="KW-0472">Membrane</keyword>
<accession>A6NY05</accession>
<dbReference type="OrthoDB" id="1733259at2"/>
<dbReference type="Proteomes" id="UP000003639">
    <property type="component" value="Unassembled WGS sequence"/>
</dbReference>
<keyword evidence="1" id="KW-1133">Transmembrane helix</keyword>
<keyword evidence="3" id="KW-1185">Reference proteome</keyword>
<comment type="caution">
    <text evidence="2">The sequence shown here is derived from an EMBL/GenBank/DDBJ whole genome shotgun (WGS) entry which is preliminary data.</text>
</comment>
<evidence type="ECO:0000313" key="3">
    <source>
        <dbReference type="Proteomes" id="UP000003639"/>
    </source>
</evidence>
<feature type="transmembrane region" description="Helical" evidence="1">
    <location>
        <begin position="37"/>
        <end position="62"/>
    </location>
</feature>
<dbReference type="eggNOG" id="ENOG50339QW">
    <property type="taxonomic scope" value="Bacteria"/>
</dbReference>
<gene>
    <name evidence="2" type="ORF">BACCAP_03101</name>
</gene>
<keyword evidence="1" id="KW-0812">Transmembrane</keyword>
<dbReference type="EMBL" id="AAXG02000028">
    <property type="protein sequence ID" value="EDM99175.1"/>
    <property type="molecule type" value="Genomic_DNA"/>
</dbReference>
<dbReference type="RefSeq" id="WP_006573612.1">
    <property type="nucleotide sequence ID" value="NZ_AAXG02000028.1"/>
</dbReference>
<organism evidence="2 3">
    <name type="scientific">Pseudoflavonifractor capillosus ATCC 29799</name>
    <dbReference type="NCBI Taxonomy" id="411467"/>
    <lineage>
        <taxon>Bacteria</taxon>
        <taxon>Bacillati</taxon>
        <taxon>Bacillota</taxon>
        <taxon>Clostridia</taxon>
        <taxon>Eubacteriales</taxon>
        <taxon>Oscillospiraceae</taxon>
        <taxon>Pseudoflavonifractor</taxon>
    </lineage>
</organism>